<feature type="transmembrane region" description="Helical" evidence="7">
    <location>
        <begin position="380"/>
        <end position="403"/>
    </location>
</feature>
<comment type="subcellular location">
    <subcellularLocation>
        <location evidence="1">Membrane</location>
        <topology evidence="1">Multi-pass membrane protein</topology>
    </subcellularLocation>
</comment>
<protein>
    <recommendedName>
        <fullName evidence="8">Major facilitator superfamily (MFS) profile domain-containing protein</fullName>
    </recommendedName>
</protein>
<feature type="domain" description="Major facilitator superfamily (MFS) profile" evidence="8">
    <location>
        <begin position="48"/>
        <end position="472"/>
    </location>
</feature>
<dbReference type="SUPFAM" id="SSF103473">
    <property type="entry name" value="MFS general substrate transporter"/>
    <property type="match status" value="1"/>
</dbReference>
<dbReference type="Gene3D" id="1.20.1250.20">
    <property type="entry name" value="MFS general substrate transporter like domains"/>
    <property type="match status" value="1"/>
</dbReference>
<feature type="transmembrane region" description="Helical" evidence="7">
    <location>
        <begin position="113"/>
        <end position="130"/>
    </location>
</feature>
<evidence type="ECO:0000313" key="10">
    <source>
        <dbReference type="Proteomes" id="UP000002640"/>
    </source>
</evidence>
<dbReference type="AlphaFoldDB" id="G5A4G2"/>
<feature type="transmembrane region" description="Helical" evidence="7">
    <location>
        <begin position="324"/>
        <end position="349"/>
    </location>
</feature>
<dbReference type="InterPro" id="IPR020846">
    <property type="entry name" value="MFS_dom"/>
</dbReference>
<dbReference type="InParanoid" id="G5A4G2"/>
<evidence type="ECO:0000256" key="7">
    <source>
        <dbReference type="SAM" id="Phobius"/>
    </source>
</evidence>
<dbReference type="GO" id="GO:0022857">
    <property type="term" value="F:transmembrane transporter activity"/>
    <property type="evidence" value="ECO:0007669"/>
    <property type="project" value="InterPro"/>
</dbReference>
<dbReference type="KEGG" id="psoj:PHYSODRAFT_305050"/>
<evidence type="ECO:0000256" key="3">
    <source>
        <dbReference type="ARBA" id="ARBA00022692"/>
    </source>
</evidence>
<dbReference type="InterPro" id="IPR011701">
    <property type="entry name" value="MFS"/>
</dbReference>
<keyword evidence="10" id="KW-1185">Reference proteome</keyword>
<reference evidence="9 10" key="1">
    <citation type="journal article" date="2006" name="Science">
        <title>Phytophthora genome sequences uncover evolutionary origins and mechanisms of pathogenesis.</title>
        <authorList>
            <person name="Tyler B.M."/>
            <person name="Tripathy S."/>
            <person name="Zhang X."/>
            <person name="Dehal P."/>
            <person name="Jiang R.H."/>
            <person name="Aerts A."/>
            <person name="Arredondo F.D."/>
            <person name="Baxter L."/>
            <person name="Bensasson D."/>
            <person name="Beynon J.L."/>
            <person name="Chapman J."/>
            <person name="Damasceno C.M."/>
            <person name="Dorrance A.E."/>
            <person name="Dou D."/>
            <person name="Dickerman A.W."/>
            <person name="Dubchak I.L."/>
            <person name="Garbelotto M."/>
            <person name="Gijzen M."/>
            <person name="Gordon S.G."/>
            <person name="Govers F."/>
            <person name="Grunwald N.J."/>
            <person name="Huang W."/>
            <person name="Ivors K.L."/>
            <person name="Jones R.W."/>
            <person name="Kamoun S."/>
            <person name="Krampis K."/>
            <person name="Lamour K.H."/>
            <person name="Lee M.K."/>
            <person name="McDonald W.H."/>
            <person name="Medina M."/>
            <person name="Meijer H.J."/>
            <person name="Nordberg E.K."/>
            <person name="Maclean D.J."/>
            <person name="Ospina-Giraldo M.D."/>
            <person name="Morris P.F."/>
            <person name="Phuntumart V."/>
            <person name="Putnam N.H."/>
            <person name="Rash S."/>
            <person name="Rose J.K."/>
            <person name="Sakihama Y."/>
            <person name="Salamov A.A."/>
            <person name="Savidor A."/>
            <person name="Scheuring C.F."/>
            <person name="Smith B.M."/>
            <person name="Sobral B.W."/>
            <person name="Terry A."/>
            <person name="Torto-Alalibo T.A."/>
            <person name="Win J."/>
            <person name="Xu Z."/>
            <person name="Zhang H."/>
            <person name="Grigoriev I.V."/>
            <person name="Rokhsar D.S."/>
            <person name="Boore J.L."/>
        </authorList>
    </citation>
    <scope>NUCLEOTIDE SEQUENCE [LARGE SCALE GENOMIC DNA]</scope>
    <source>
        <strain evidence="9 10">P6497</strain>
    </source>
</reference>
<feature type="transmembrane region" description="Helical" evidence="7">
    <location>
        <begin position="415"/>
        <end position="434"/>
    </location>
</feature>
<dbReference type="PANTHER" id="PTHR23511">
    <property type="entry name" value="SYNAPTIC VESICLE GLYCOPROTEIN 2"/>
    <property type="match status" value="1"/>
</dbReference>
<feature type="transmembrane region" description="Helical" evidence="7">
    <location>
        <begin position="86"/>
        <end position="106"/>
    </location>
</feature>
<keyword evidence="5 7" id="KW-0472">Membrane</keyword>
<dbReference type="STRING" id="1094619.G5A4G2"/>
<gene>
    <name evidence="9" type="ORF">PHYSODRAFT_305050</name>
</gene>
<name>G5A4G2_PHYSP</name>
<feature type="transmembrane region" description="Helical" evidence="7">
    <location>
        <begin position="201"/>
        <end position="221"/>
    </location>
</feature>
<accession>G5A4G2</accession>
<evidence type="ECO:0000256" key="6">
    <source>
        <dbReference type="SAM" id="MobiDB-lite"/>
    </source>
</evidence>
<organism evidence="9 10">
    <name type="scientific">Phytophthora sojae (strain P6497)</name>
    <name type="common">Soybean stem and root rot agent</name>
    <name type="synonym">Phytophthora megasperma f. sp. glycines</name>
    <dbReference type="NCBI Taxonomy" id="1094619"/>
    <lineage>
        <taxon>Eukaryota</taxon>
        <taxon>Sar</taxon>
        <taxon>Stramenopiles</taxon>
        <taxon>Oomycota</taxon>
        <taxon>Peronosporomycetes</taxon>
        <taxon>Peronosporales</taxon>
        <taxon>Peronosporaceae</taxon>
        <taxon>Phytophthora</taxon>
    </lineage>
</organism>
<dbReference type="Pfam" id="PF07690">
    <property type="entry name" value="MFS_1"/>
    <property type="match status" value="1"/>
</dbReference>
<dbReference type="RefSeq" id="XP_009534424.1">
    <property type="nucleotide sequence ID" value="XM_009536129.1"/>
</dbReference>
<evidence type="ECO:0000256" key="5">
    <source>
        <dbReference type="ARBA" id="ARBA00023136"/>
    </source>
</evidence>
<feature type="compositionally biased region" description="Polar residues" evidence="6">
    <location>
        <begin position="7"/>
        <end position="16"/>
    </location>
</feature>
<feature type="region of interest" description="Disordered" evidence="6">
    <location>
        <begin position="1"/>
        <end position="25"/>
    </location>
</feature>
<keyword evidence="4 7" id="KW-1133">Transmembrane helix</keyword>
<sequence length="482" mass="51343">MRYQAVESPNTLQDPINASPRKPPHSTLSVDARLDALAPRLSRFYVQLLVLTGVSWAVLAAELVLLVFTRVLVANDLGMGTPVLEIFGASIFMGAMAGGPIFGHVADRFGRRTALLIAMVFSLGGLAVLARANVQYMLIIGRVIVGIGLGGQLSSTLVLVQELSPRSMQNRVLSLLDAFTGAGGLVGVALAYAVAPWLGWRTTYLVVCGIVVYTVVLRFTVPESPRWLASVGRTEEAHGIIDKIERCHHVQPPSDEVQKEVLDFTSILESPSSSSAAAAKPSSLIKRVLPTAVLWVLWIAVTLSASALGIYVPTLISLNGYNLFGSWITVAVLSVAQILGSLAAAFVLGSREPRHALAGFAVLAASVSVLLSYVSWSRGLVITGSFLATALLSGCWSCVFAYTPRHYKTARRGRGVGYAVGVSRLAIVGGSYLYPHMFNVWILSVPALCWIFGSLLTVVSVGIVPRFGYQSVSQEDGSDSSG</sequence>
<evidence type="ECO:0000256" key="4">
    <source>
        <dbReference type="ARBA" id="ARBA00022989"/>
    </source>
</evidence>
<evidence type="ECO:0000259" key="8">
    <source>
        <dbReference type="PROSITE" id="PS50850"/>
    </source>
</evidence>
<dbReference type="PROSITE" id="PS50850">
    <property type="entry name" value="MFS"/>
    <property type="match status" value="1"/>
</dbReference>
<evidence type="ECO:0000256" key="1">
    <source>
        <dbReference type="ARBA" id="ARBA00004141"/>
    </source>
</evidence>
<keyword evidence="2" id="KW-0813">Transport</keyword>
<feature type="transmembrane region" description="Helical" evidence="7">
    <location>
        <begin position="44"/>
        <end position="66"/>
    </location>
</feature>
<dbReference type="InterPro" id="IPR036259">
    <property type="entry name" value="MFS_trans_sf"/>
</dbReference>
<dbReference type="SMR" id="G5A4G2"/>
<dbReference type="PANTHER" id="PTHR23511:SF5">
    <property type="entry name" value="MAJOR FACILITATOR-TYPE TRANSPORTER HXNZ-RELATED"/>
    <property type="match status" value="1"/>
</dbReference>
<feature type="transmembrane region" description="Helical" evidence="7">
    <location>
        <begin position="440"/>
        <end position="464"/>
    </location>
</feature>
<feature type="transmembrane region" description="Helical" evidence="7">
    <location>
        <begin position="136"/>
        <end position="160"/>
    </location>
</feature>
<evidence type="ECO:0000256" key="2">
    <source>
        <dbReference type="ARBA" id="ARBA00022448"/>
    </source>
</evidence>
<feature type="transmembrane region" description="Helical" evidence="7">
    <location>
        <begin position="172"/>
        <end position="195"/>
    </location>
</feature>
<dbReference type="GeneID" id="20642504"/>
<keyword evidence="3 7" id="KW-0812">Transmembrane</keyword>
<dbReference type="EMBL" id="JH159159">
    <property type="protein sequence ID" value="EGZ09563.1"/>
    <property type="molecule type" value="Genomic_DNA"/>
</dbReference>
<feature type="transmembrane region" description="Helical" evidence="7">
    <location>
        <begin position="292"/>
        <end position="312"/>
    </location>
</feature>
<evidence type="ECO:0000313" key="9">
    <source>
        <dbReference type="EMBL" id="EGZ09563.1"/>
    </source>
</evidence>
<dbReference type="Proteomes" id="UP000002640">
    <property type="component" value="Unassembled WGS sequence"/>
</dbReference>
<proteinExistence type="predicted"/>
<dbReference type="OMA" id="PEPCQRF"/>
<dbReference type="GO" id="GO:0016020">
    <property type="term" value="C:membrane"/>
    <property type="evidence" value="ECO:0007669"/>
    <property type="project" value="UniProtKB-SubCell"/>
</dbReference>
<feature type="transmembrane region" description="Helical" evidence="7">
    <location>
        <begin position="356"/>
        <end position="374"/>
    </location>
</feature>